<dbReference type="Proteomes" id="UP000219072">
    <property type="component" value="Unassembled WGS sequence"/>
</dbReference>
<feature type="transmembrane region" description="Helical" evidence="1">
    <location>
        <begin position="123"/>
        <end position="146"/>
    </location>
</feature>
<keyword evidence="1" id="KW-0472">Membrane</keyword>
<gene>
    <name evidence="2" type="ORF">SAMN06297387_10667</name>
</gene>
<dbReference type="InterPro" id="IPR036259">
    <property type="entry name" value="MFS_trans_sf"/>
</dbReference>
<feature type="transmembrane region" description="Helical" evidence="1">
    <location>
        <begin position="93"/>
        <end position="117"/>
    </location>
</feature>
<keyword evidence="1" id="KW-0812">Transmembrane</keyword>
<evidence type="ECO:0000313" key="2">
    <source>
        <dbReference type="EMBL" id="SOD62491.1"/>
    </source>
</evidence>
<feature type="transmembrane region" description="Helical" evidence="1">
    <location>
        <begin position="190"/>
        <end position="209"/>
    </location>
</feature>
<reference evidence="2 3" key="1">
    <citation type="submission" date="2017-09" db="EMBL/GenBank/DDBJ databases">
        <authorList>
            <person name="Ehlers B."/>
            <person name="Leendertz F.H."/>
        </authorList>
    </citation>
    <scope>NUCLEOTIDE SEQUENCE [LARGE SCALE GENOMIC DNA]</scope>
    <source>
        <strain evidence="2 3">CGMCC 4.7095</strain>
    </source>
</reference>
<keyword evidence="3" id="KW-1185">Reference proteome</keyword>
<proteinExistence type="predicted"/>
<name>A0A286DUZ3_9ACTN</name>
<feature type="transmembrane region" description="Helical" evidence="1">
    <location>
        <begin position="221"/>
        <end position="239"/>
    </location>
</feature>
<evidence type="ECO:0000256" key="1">
    <source>
        <dbReference type="SAM" id="Phobius"/>
    </source>
</evidence>
<accession>A0A286DUZ3</accession>
<feature type="transmembrane region" description="Helical" evidence="1">
    <location>
        <begin position="64"/>
        <end position="81"/>
    </location>
</feature>
<keyword evidence="1" id="KW-1133">Transmembrane helix</keyword>
<feature type="transmembrane region" description="Helical" evidence="1">
    <location>
        <begin position="24"/>
        <end position="44"/>
    </location>
</feature>
<feature type="transmembrane region" description="Helical" evidence="1">
    <location>
        <begin position="166"/>
        <end position="184"/>
    </location>
</feature>
<protein>
    <submittedName>
        <fullName evidence="2">Spermidine synthase</fullName>
    </submittedName>
</protein>
<sequence length="302" mass="31579">MIETSEAERADDPRSGATLPVSPAVGRALVLAAVFVCAACGLVYELELIALADYLAGDTVTLTSLVLSSMVFAMGIGSLGAKRLRQRASVNFALIEALLALVGGCSATVLHLCFLWTGEIRPALILFSLTIGLLIGAEMPLLMTLIQRIRRQDAGRAVADLSAADYVGALLGGLAFPFLLLPLLGHLNAALFTGVVNALAGGAVVLWLFRGDLGRATLGRLTLVVLGVTAVLLCCTLAVDSLGERAERLLRQRAEERVATVPDETPAARGAFGPTSNICADQWVGSAPWSTRSTSRTPPLSS</sequence>
<organism evidence="2 3">
    <name type="scientific">Streptomyces zhaozhouensis</name>
    <dbReference type="NCBI Taxonomy" id="1300267"/>
    <lineage>
        <taxon>Bacteria</taxon>
        <taxon>Bacillati</taxon>
        <taxon>Actinomycetota</taxon>
        <taxon>Actinomycetes</taxon>
        <taxon>Kitasatosporales</taxon>
        <taxon>Streptomycetaceae</taxon>
        <taxon>Streptomyces</taxon>
    </lineage>
</organism>
<evidence type="ECO:0000313" key="3">
    <source>
        <dbReference type="Proteomes" id="UP000219072"/>
    </source>
</evidence>
<dbReference type="SUPFAM" id="SSF103473">
    <property type="entry name" value="MFS general substrate transporter"/>
    <property type="match status" value="1"/>
</dbReference>
<dbReference type="AlphaFoldDB" id="A0A286DUZ3"/>
<dbReference type="EMBL" id="OCNE01000006">
    <property type="protein sequence ID" value="SOD62491.1"/>
    <property type="molecule type" value="Genomic_DNA"/>
</dbReference>